<dbReference type="Proteomes" id="UP000326759">
    <property type="component" value="Unassembled WGS sequence"/>
</dbReference>
<dbReference type="AlphaFoldDB" id="A0A5N5SSW6"/>
<dbReference type="InterPro" id="IPR013783">
    <property type="entry name" value="Ig-like_fold"/>
</dbReference>
<dbReference type="OrthoDB" id="6350092at2759"/>
<feature type="non-terminal residue" evidence="2">
    <location>
        <position position="1"/>
    </location>
</feature>
<proteinExistence type="predicted"/>
<feature type="domain" description="Ig-like" evidence="1">
    <location>
        <begin position="11"/>
        <end position="113"/>
    </location>
</feature>
<evidence type="ECO:0000313" key="3">
    <source>
        <dbReference type="Proteomes" id="UP000326759"/>
    </source>
</evidence>
<dbReference type="EMBL" id="SEYY01020706">
    <property type="protein sequence ID" value="KAB7497097.1"/>
    <property type="molecule type" value="Genomic_DNA"/>
</dbReference>
<dbReference type="InterPro" id="IPR013270">
    <property type="entry name" value="CD47_Vset"/>
</dbReference>
<comment type="caution">
    <text evidence="2">The sequence shown here is derived from an EMBL/GenBank/DDBJ whole genome shotgun (WGS) entry which is preliminary data.</text>
</comment>
<gene>
    <name evidence="2" type="ORF">Anas_03900</name>
</gene>
<sequence length="376" mass="41779">LIIIVEGATIQSVKLVGDNNNYMNVRSSTRYELRCSYKTGFDDPVQSVRWYKNQQHVYTWNFGETIATALGDLGGRVAISGENLQNLKFNKNLALNLAGNYTCEVVSAKETVKSKPFPLVVLDIHKCSYITDIPSDDFLTDVNLLGDIPKEPHNDKEDLNCTLIWNFKSPAIFPRPNVTCGYYSYLHDDVVSSLPSGLTMQLLTNGSWQAGIEHIHVPISEIPRAERLGCAVSVPDTSYKRVVKFEDNFIIDHMSCPSEFLDPTYRLDFTFEGGDRNCRGDMAPLSTTEPLILDMECMGGDIAVFKNGTVLASWSAELACDATDFSWRYMMNGEMQGKVNDPANEIPMCLPNGNSGSNIPAPFFAILVAFYILGGF</sequence>
<keyword evidence="3" id="KW-1185">Reference proteome</keyword>
<accession>A0A5N5SSW6</accession>
<dbReference type="Pfam" id="PF08204">
    <property type="entry name" value="V-set_CD47"/>
    <property type="match status" value="1"/>
</dbReference>
<protein>
    <recommendedName>
        <fullName evidence="1">Ig-like domain-containing protein</fullName>
    </recommendedName>
</protein>
<organism evidence="2 3">
    <name type="scientific">Armadillidium nasatum</name>
    <dbReference type="NCBI Taxonomy" id="96803"/>
    <lineage>
        <taxon>Eukaryota</taxon>
        <taxon>Metazoa</taxon>
        <taxon>Ecdysozoa</taxon>
        <taxon>Arthropoda</taxon>
        <taxon>Crustacea</taxon>
        <taxon>Multicrustacea</taxon>
        <taxon>Malacostraca</taxon>
        <taxon>Eumalacostraca</taxon>
        <taxon>Peracarida</taxon>
        <taxon>Isopoda</taxon>
        <taxon>Oniscidea</taxon>
        <taxon>Crinocheta</taxon>
        <taxon>Armadillidiidae</taxon>
        <taxon>Armadillidium</taxon>
    </lineage>
</organism>
<reference evidence="2 3" key="1">
    <citation type="journal article" date="2019" name="PLoS Biol.">
        <title>Sex chromosomes control vertical transmission of feminizing Wolbachia symbionts in an isopod.</title>
        <authorList>
            <person name="Becking T."/>
            <person name="Chebbi M.A."/>
            <person name="Giraud I."/>
            <person name="Moumen B."/>
            <person name="Laverre T."/>
            <person name="Caubet Y."/>
            <person name="Peccoud J."/>
            <person name="Gilbert C."/>
            <person name="Cordaux R."/>
        </authorList>
    </citation>
    <scope>NUCLEOTIDE SEQUENCE [LARGE SCALE GENOMIC DNA]</scope>
    <source>
        <strain evidence="2">ANa2</strain>
        <tissue evidence="2">Whole body excluding digestive tract and cuticle</tissue>
    </source>
</reference>
<dbReference type="Gene3D" id="2.60.40.10">
    <property type="entry name" value="Immunoglobulins"/>
    <property type="match status" value="1"/>
</dbReference>
<evidence type="ECO:0000313" key="2">
    <source>
        <dbReference type="EMBL" id="KAB7497097.1"/>
    </source>
</evidence>
<dbReference type="InterPro" id="IPR036179">
    <property type="entry name" value="Ig-like_dom_sf"/>
</dbReference>
<evidence type="ECO:0000259" key="1">
    <source>
        <dbReference type="PROSITE" id="PS50835"/>
    </source>
</evidence>
<dbReference type="SUPFAM" id="SSF48726">
    <property type="entry name" value="Immunoglobulin"/>
    <property type="match status" value="1"/>
</dbReference>
<dbReference type="InterPro" id="IPR007110">
    <property type="entry name" value="Ig-like_dom"/>
</dbReference>
<name>A0A5N5SSW6_9CRUS</name>
<dbReference type="PROSITE" id="PS50835">
    <property type="entry name" value="IG_LIKE"/>
    <property type="match status" value="1"/>
</dbReference>